<name>A0A7X5QST2_9GAMM</name>
<dbReference type="AlphaFoldDB" id="A0A7X5QST2"/>
<gene>
    <name evidence="3" type="ORF">HBF32_04290</name>
</gene>
<reference evidence="3 4" key="1">
    <citation type="journal article" date="2006" name="Int. J. Syst. Evol. Microbiol.">
        <title>Dyella yeojuensis sp. nov., isolated from greenhouse soil in Korea.</title>
        <authorList>
            <person name="Kim B.Y."/>
            <person name="Weon H.Y."/>
            <person name="Lee K.H."/>
            <person name="Seok S.J."/>
            <person name="Kwon S.W."/>
            <person name="Go S.J."/>
            <person name="Stackebrandt E."/>
        </authorList>
    </citation>
    <scope>NUCLEOTIDE SEQUENCE [LARGE SCALE GENOMIC DNA]</scope>
    <source>
        <strain evidence="3 4">DSM 17673</strain>
    </source>
</reference>
<organism evidence="3 4">
    <name type="scientific">Luteibacter yeojuensis</name>
    <dbReference type="NCBI Taxonomy" id="345309"/>
    <lineage>
        <taxon>Bacteria</taxon>
        <taxon>Pseudomonadati</taxon>
        <taxon>Pseudomonadota</taxon>
        <taxon>Gammaproteobacteria</taxon>
        <taxon>Lysobacterales</taxon>
        <taxon>Rhodanobacteraceae</taxon>
        <taxon>Luteibacter</taxon>
    </lineage>
</organism>
<feature type="domain" description="Cytochrome P460" evidence="2">
    <location>
        <begin position="49"/>
        <end position="181"/>
    </location>
</feature>
<dbReference type="PROSITE" id="PS51257">
    <property type="entry name" value="PROKAR_LIPOPROTEIN"/>
    <property type="match status" value="1"/>
</dbReference>
<dbReference type="Proteomes" id="UP000518878">
    <property type="component" value="Unassembled WGS sequence"/>
</dbReference>
<comment type="caution">
    <text evidence="3">The sequence shown here is derived from an EMBL/GenBank/DDBJ whole genome shotgun (WGS) entry which is preliminary data.</text>
</comment>
<evidence type="ECO:0000313" key="4">
    <source>
        <dbReference type="Proteomes" id="UP000518878"/>
    </source>
</evidence>
<evidence type="ECO:0000313" key="3">
    <source>
        <dbReference type="EMBL" id="NID14684.1"/>
    </source>
</evidence>
<dbReference type="RefSeq" id="WP_166698382.1">
    <property type="nucleotide sequence ID" value="NZ_JAAQTL010000001.1"/>
</dbReference>
<accession>A0A7X5QST2</accession>
<evidence type="ECO:0000259" key="2">
    <source>
        <dbReference type="Pfam" id="PF16694"/>
    </source>
</evidence>
<feature type="signal peptide" evidence="1">
    <location>
        <begin position="1"/>
        <end position="21"/>
    </location>
</feature>
<proteinExistence type="predicted"/>
<keyword evidence="4" id="KW-1185">Reference proteome</keyword>
<feature type="chain" id="PRO_5030713234" evidence="1">
    <location>
        <begin position="22"/>
        <end position="190"/>
    </location>
</feature>
<dbReference type="EMBL" id="JAAQTL010000001">
    <property type="protein sequence ID" value="NID14684.1"/>
    <property type="molecule type" value="Genomic_DNA"/>
</dbReference>
<dbReference type="InterPro" id="IPR038142">
    <property type="entry name" value="Cytochrome_P460_sp"/>
</dbReference>
<dbReference type="InterPro" id="IPR032033">
    <property type="entry name" value="Cytochrome_P460"/>
</dbReference>
<dbReference type="Pfam" id="PF16694">
    <property type="entry name" value="Cytochrome_P460"/>
    <property type="match status" value="1"/>
</dbReference>
<dbReference type="CDD" id="cd20750">
    <property type="entry name" value="cyt_c_I"/>
    <property type="match status" value="1"/>
</dbReference>
<protein>
    <submittedName>
        <fullName evidence="3">Cytochrome P460 family protein</fullName>
    </submittedName>
</protein>
<dbReference type="Gene3D" id="3.50.70.20">
    <property type="entry name" value="Cytochrome P460"/>
    <property type="match status" value="1"/>
</dbReference>
<keyword evidence="1" id="KW-0732">Signal</keyword>
<sequence length="190" mass="20631">MSHRNTVVILGMALAAVLACADVNAAGAKAKPQSASLSDASGNLHVPDKYRETYEYLGTWSVAASGKEGAKEMHVVYASPGTTAAYKKNGKFPDGAVLVKEVFEAATGPMTTGTVSHEQTLKGWFVMVKDDKNRHPDNKLWGEGWAWSWFDAGNPKKTTSTDYRTDCQACHTPAKSTDWIYVQGYPVLKN</sequence>
<evidence type="ECO:0000256" key="1">
    <source>
        <dbReference type="SAM" id="SignalP"/>
    </source>
</evidence>